<protein>
    <submittedName>
        <fullName evidence="1">Uncharacterized protein</fullName>
    </submittedName>
</protein>
<name>A0ACC5XQ52_PANGG</name>
<dbReference type="Proteomes" id="UP000829447">
    <property type="component" value="Linkage Group LG25"/>
</dbReference>
<keyword evidence="2" id="KW-1185">Reference proteome</keyword>
<sequence length="106" mass="11595">MVGLIVFLAVTLLSGALWMWKRKSSSAHGHSSTGESRQTVPTPGDDTYTALNHMTMSPDYDTLQNVQGSASDTYTTLNPAAMSSEYDTLRDVATRLSEEKYSRTGE</sequence>
<comment type="caution">
    <text evidence="1">The sequence shown here is derived from an EMBL/GenBank/DDBJ whole genome shotgun (WGS) entry which is preliminary data.</text>
</comment>
<organism evidence="1 2">
    <name type="scientific">Pangasianodon gigas</name>
    <name type="common">Mekong giant catfish</name>
    <name type="synonym">Pangasius gigas</name>
    <dbReference type="NCBI Taxonomy" id="30993"/>
    <lineage>
        <taxon>Eukaryota</taxon>
        <taxon>Metazoa</taxon>
        <taxon>Chordata</taxon>
        <taxon>Craniata</taxon>
        <taxon>Vertebrata</taxon>
        <taxon>Euteleostomi</taxon>
        <taxon>Actinopterygii</taxon>
        <taxon>Neopterygii</taxon>
        <taxon>Teleostei</taxon>
        <taxon>Ostariophysi</taxon>
        <taxon>Siluriformes</taxon>
        <taxon>Pangasiidae</taxon>
        <taxon>Pangasianodon</taxon>
    </lineage>
</organism>
<proteinExistence type="predicted"/>
<evidence type="ECO:0000313" key="1">
    <source>
        <dbReference type="EMBL" id="MCI4393307.1"/>
    </source>
</evidence>
<accession>A0ACC5XQ52</accession>
<evidence type="ECO:0000313" key="2">
    <source>
        <dbReference type="Proteomes" id="UP000829447"/>
    </source>
</evidence>
<reference evidence="1 2" key="1">
    <citation type="journal article" date="2022" name="bioRxiv">
        <title>An ancient truncated duplication of the anti-Mullerian hormone receptor type 2 gene is a potential conserved master sex determinant in the Pangasiidae catfish family.</title>
        <authorList>
            <person name="Wen M."/>
            <person name="Pan Q."/>
            <person name="Jouanno E."/>
            <person name="Montfort J."/>
            <person name="Zahm M."/>
            <person name="Cabau C."/>
            <person name="Klopp C."/>
            <person name="Iampietro C."/>
            <person name="Roques C."/>
            <person name="Bouchez O."/>
            <person name="Castinel A."/>
            <person name="Donnadieu C."/>
            <person name="Parrinello H."/>
            <person name="Poncet C."/>
            <person name="Belmonte E."/>
            <person name="Gautier V."/>
            <person name="Avarre J.-C."/>
            <person name="Dugue R."/>
            <person name="Gustiano R."/>
            <person name="Ha T.T.T."/>
            <person name="Campet M."/>
            <person name="Sriphairoj K."/>
            <person name="Ribolli J."/>
            <person name="de Almeida F.L."/>
            <person name="Desvignes T."/>
            <person name="Postlethwait J.H."/>
            <person name="Bucao C.F."/>
            <person name="Robinson-Rechavi M."/>
            <person name="Bobe J."/>
            <person name="Herpin A."/>
            <person name="Guiguen Y."/>
        </authorList>
    </citation>
    <scope>NUCLEOTIDE SEQUENCE [LARGE SCALE GENOMIC DNA]</scope>
    <source>
        <strain evidence="1">YG-Dec2019</strain>
    </source>
</reference>
<gene>
    <name evidence="1" type="ORF">PGIGA_G00156130</name>
</gene>
<dbReference type="EMBL" id="CM040478">
    <property type="protein sequence ID" value="MCI4393307.1"/>
    <property type="molecule type" value="Genomic_DNA"/>
</dbReference>